<evidence type="ECO:0000313" key="2">
    <source>
        <dbReference type="EMBL" id="PJM74950.1"/>
    </source>
</evidence>
<accession>A0A2M9HDR3</accession>
<keyword evidence="3" id="KW-1185">Reference proteome</keyword>
<proteinExistence type="predicted"/>
<feature type="transmembrane region" description="Helical" evidence="1">
    <location>
        <begin position="70"/>
        <end position="90"/>
    </location>
</feature>
<name>A0A2M9HDR3_9BIFI</name>
<dbReference type="Proteomes" id="UP000231451">
    <property type="component" value="Unassembled WGS sequence"/>
</dbReference>
<dbReference type="EMBL" id="PEBK01000006">
    <property type="protein sequence ID" value="PJM74950.1"/>
    <property type="molecule type" value="Genomic_DNA"/>
</dbReference>
<keyword evidence="1" id="KW-0472">Membrane</keyword>
<evidence type="ECO:0000256" key="1">
    <source>
        <dbReference type="SAM" id="Phobius"/>
    </source>
</evidence>
<feature type="transmembrane region" description="Helical" evidence="1">
    <location>
        <begin position="46"/>
        <end position="64"/>
    </location>
</feature>
<reference evidence="2 3" key="1">
    <citation type="submission" date="2017-10" db="EMBL/GenBank/DDBJ databases">
        <title>Draft genome sequences of strains TRE 1, TRE 9, TRE H and TRI 7, isolated from tamarins, belonging to four potential novel Bifidobacterium species.</title>
        <authorList>
            <person name="Mattarelli P."/>
            <person name="Modesto M."/>
            <person name="Puglisi E."/>
            <person name="Morelli L."/>
            <person name="Spezio C."/>
            <person name="Bonetti A."/>
            <person name="Sandri C."/>
        </authorList>
    </citation>
    <scope>NUCLEOTIDE SEQUENCE [LARGE SCALE GENOMIC DNA]</scope>
    <source>
        <strain evidence="3">TRI7</strain>
    </source>
</reference>
<comment type="caution">
    <text evidence="2">The sequence shown here is derived from an EMBL/GenBank/DDBJ whole genome shotgun (WGS) entry which is preliminary data.</text>
</comment>
<gene>
    <name evidence="2" type="ORF">CSQ87_06870</name>
</gene>
<dbReference type="AlphaFoldDB" id="A0A2M9HDR3"/>
<feature type="transmembrane region" description="Helical" evidence="1">
    <location>
        <begin position="111"/>
        <end position="138"/>
    </location>
</feature>
<organism evidence="2 3">
    <name type="scientific">Bifidobacterium simiarum</name>
    <dbReference type="NCBI Taxonomy" id="2045441"/>
    <lineage>
        <taxon>Bacteria</taxon>
        <taxon>Bacillati</taxon>
        <taxon>Actinomycetota</taxon>
        <taxon>Actinomycetes</taxon>
        <taxon>Bifidobacteriales</taxon>
        <taxon>Bifidobacteriaceae</taxon>
        <taxon>Bifidobacterium</taxon>
    </lineage>
</organism>
<evidence type="ECO:0000313" key="3">
    <source>
        <dbReference type="Proteomes" id="UP000231451"/>
    </source>
</evidence>
<protein>
    <submittedName>
        <fullName evidence="2">Uncharacterized protein</fullName>
    </submittedName>
</protein>
<sequence>MSSTANRKSNGFRKSLKPGEVTGEQYSWASFLPYTVKIGDGKWDTWALMSVGMFALAVVCSRFSSSAYAYLAMALLIASLVTSFLAVKQIRNARNTYGVSLEKARQAAPRGWVLSIAVLALSILNIVEAVIVFIRYAALL</sequence>
<keyword evidence="1" id="KW-1133">Transmembrane helix</keyword>
<keyword evidence="1" id="KW-0812">Transmembrane</keyword>